<dbReference type="GO" id="GO:0006352">
    <property type="term" value="P:DNA-templated transcription initiation"/>
    <property type="evidence" value="ECO:0007669"/>
    <property type="project" value="UniProtKB-UniRule"/>
</dbReference>
<dbReference type="SUPFAM" id="SSF88946">
    <property type="entry name" value="Sigma2 domain of RNA polymerase sigma factors"/>
    <property type="match status" value="1"/>
</dbReference>
<evidence type="ECO:0000256" key="4">
    <source>
        <dbReference type="ARBA" id="ARBA00023163"/>
    </source>
</evidence>
<dbReference type="PANTHER" id="PTHR30603">
    <property type="entry name" value="RNA POLYMERASE SIGMA FACTOR RPO"/>
    <property type="match status" value="1"/>
</dbReference>
<feature type="region of interest" description="Sigma-70 factor domain-4" evidence="5">
    <location>
        <begin position="550"/>
        <end position="603"/>
    </location>
</feature>
<dbReference type="Pfam" id="PF04546">
    <property type="entry name" value="Sigma70_ner"/>
    <property type="match status" value="1"/>
</dbReference>
<evidence type="ECO:0000256" key="1">
    <source>
        <dbReference type="ARBA" id="ARBA00023015"/>
    </source>
</evidence>
<evidence type="ECO:0000256" key="6">
    <source>
        <dbReference type="SAM" id="MobiDB-lite"/>
    </source>
</evidence>
<organism evidence="9 10">
    <name type="scientific">Cupriavidus basilensis OR16</name>
    <dbReference type="NCBI Taxonomy" id="1127483"/>
    <lineage>
        <taxon>Bacteria</taxon>
        <taxon>Pseudomonadati</taxon>
        <taxon>Pseudomonadota</taxon>
        <taxon>Betaproteobacteria</taxon>
        <taxon>Burkholderiales</taxon>
        <taxon>Burkholderiaceae</taxon>
        <taxon>Cupriavidus</taxon>
    </lineage>
</organism>
<reference evidence="9 10" key="1">
    <citation type="journal article" date="2012" name="J. Bacteriol.">
        <title>De Novo Genome Project of Cupriavidus basilensis OR16.</title>
        <authorList>
            <person name="Cserhati M."/>
            <person name="Kriszt B."/>
            <person name="Szoboszlay S."/>
            <person name="Toth A."/>
            <person name="Szabo I."/>
            <person name="Tancsics A."/>
            <person name="Nagy I."/>
            <person name="Horvath B."/>
            <person name="Nagy I."/>
            <person name="Kukolya J."/>
        </authorList>
    </citation>
    <scope>NUCLEOTIDE SEQUENCE [LARGE SCALE GENOMIC DNA]</scope>
    <source>
        <strain evidence="9 10">OR16</strain>
    </source>
</reference>
<dbReference type="InterPro" id="IPR009042">
    <property type="entry name" value="RNA_pol_sigma70_r1_2"/>
</dbReference>
<dbReference type="SUPFAM" id="SSF88659">
    <property type="entry name" value="Sigma3 and sigma4 domains of RNA polymerase sigma factors"/>
    <property type="match status" value="2"/>
</dbReference>
<dbReference type="InterPro" id="IPR013324">
    <property type="entry name" value="RNA_pol_sigma_r3/r4-like"/>
</dbReference>
<dbReference type="InterPro" id="IPR013325">
    <property type="entry name" value="RNA_pol_sigma_r2"/>
</dbReference>
<comment type="subunit">
    <text evidence="5">Interacts transiently with the RNA polymerase catalytic core.</text>
</comment>
<keyword evidence="5" id="KW-0963">Cytoplasm</keyword>
<dbReference type="Pfam" id="PF04542">
    <property type="entry name" value="Sigma70_r2"/>
    <property type="match status" value="1"/>
</dbReference>
<evidence type="ECO:0000313" key="10">
    <source>
        <dbReference type="Proteomes" id="UP000005808"/>
    </source>
</evidence>
<comment type="function">
    <text evidence="5">Sigma factors are initiation factors that promote the attachment of RNA polymerase to specific initiation sites and are then released. This sigma factor is the primary sigma factor during exponential growth.</text>
</comment>
<gene>
    <name evidence="5" type="primary">rpoD</name>
    <name evidence="9" type="ORF">OR16_37300</name>
</gene>
<feature type="region of interest" description="Disordered" evidence="6">
    <location>
        <begin position="195"/>
        <end position="214"/>
    </location>
</feature>
<feature type="domain" description="RNA polymerase sigma-70" evidence="7">
    <location>
        <begin position="406"/>
        <end position="419"/>
    </location>
</feature>
<dbReference type="InterPro" id="IPR000943">
    <property type="entry name" value="RNA_pol_sigma70"/>
</dbReference>
<dbReference type="GO" id="GO:0003677">
    <property type="term" value="F:DNA binding"/>
    <property type="evidence" value="ECO:0007669"/>
    <property type="project" value="UniProtKB-UniRule"/>
</dbReference>
<keyword evidence="4 5" id="KW-0804">Transcription</keyword>
<dbReference type="PROSITE" id="PS00716">
    <property type="entry name" value="SIGMA70_2"/>
    <property type="match status" value="1"/>
</dbReference>
<feature type="region of interest" description="Sigma-70 factor domain-2" evidence="5">
    <location>
        <begin position="382"/>
        <end position="452"/>
    </location>
</feature>
<accession>H1SGE3</accession>
<dbReference type="NCBIfam" id="TIGR02937">
    <property type="entry name" value="sigma70-ECF"/>
    <property type="match status" value="1"/>
</dbReference>
<keyword evidence="2 5" id="KW-0731">Sigma factor</keyword>
<feature type="DNA-binding region" description="H-T-H motif" evidence="5">
    <location>
        <begin position="576"/>
        <end position="595"/>
    </location>
</feature>
<comment type="caution">
    <text evidence="9">The sequence shown here is derived from an EMBL/GenBank/DDBJ whole genome shotgun (WGS) entry which is preliminary data.</text>
</comment>
<dbReference type="Gene3D" id="1.10.220.120">
    <property type="entry name" value="Sigma-70 factor, region 1.1"/>
    <property type="match status" value="1"/>
</dbReference>
<feature type="short sequence motif" description="Interaction with polymerase core subunit RpoC" evidence="5">
    <location>
        <begin position="406"/>
        <end position="409"/>
    </location>
</feature>
<evidence type="ECO:0000256" key="2">
    <source>
        <dbReference type="ARBA" id="ARBA00023082"/>
    </source>
</evidence>
<dbReference type="EMBL" id="AHJE01000126">
    <property type="protein sequence ID" value="EHP38481.1"/>
    <property type="molecule type" value="Genomic_DNA"/>
</dbReference>
<dbReference type="Proteomes" id="UP000005808">
    <property type="component" value="Unassembled WGS sequence"/>
</dbReference>
<comment type="subcellular location">
    <subcellularLocation>
        <location evidence="5">Cytoplasm</location>
    </subcellularLocation>
</comment>
<dbReference type="InterPro" id="IPR042189">
    <property type="entry name" value="RNA_pol_sigma_70_r1_1_sf"/>
</dbReference>
<name>H1SGE3_9BURK</name>
<dbReference type="PATRIC" id="fig|1127483.3.peg.7432"/>
<dbReference type="Pfam" id="PF00140">
    <property type="entry name" value="Sigma70_r1_2"/>
    <property type="match status" value="1"/>
</dbReference>
<evidence type="ECO:0000259" key="8">
    <source>
        <dbReference type="PROSITE" id="PS00716"/>
    </source>
</evidence>
<dbReference type="InterPro" id="IPR007630">
    <property type="entry name" value="RNA_pol_sigma70_r4"/>
</dbReference>
<dbReference type="GO" id="GO:0016987">
    <property type="term" value="F:sigma factor activity"/>
    <property type="evidence" value="ECO:0007669"/>
    <property type="project" value="UniProtKB-UniRule"/>
</dbReference>
<dbReference type="InterPro" id="IPR050239">
    <property type="entry name" value="Sigma-70_RNA_pol_init_factors"/>
</dbReference>
<keyword evidence="1 5" id="KW-0805">Transcription regulation</keyword>
<dbReference type="InterPro" id="IPR036388">
    <property type="entry name" value="WH-like_DNA-bd_sf"/>
</dbReference>
<dbReference type="GO" id="GO:0005737">
    <property type="term" value="C:cytoplasm"/>
    <property type="evidence" value="ECO:0007669"/>
    <property type="project" value="UniProtKB-SubCell"/>
</dbReference>
<evidence type="ECO:0000256" key="3">
    <source>
        <dbReference type="ARBA" id="ARBA00023125"/>
    </source>
</evidence>
<evidence type="ECO:0000259" key="7">
    <source>
        <dbReference type="PROSITE" id="PS00715"/>
    </source>
</evidence>
<dbReference type="Pfam" id="PF04539">
    <property type="entry name" value="Sigma70_r3"/>
    <property type="match status" value="1"/>
</dbReference>
<feature type="domain" description="RNA polymerase sigma-70" evidence="8">
    <location>
        <begin position="575"/>
        <end position="601"/>
    </location>
</feature>
<keyword evidence="3 5" id="KW-0238">DNA-binding</keyword>
<evidence type="ECO:0000256" key="5">
    <source>
        <dbReference type="HAMAP-Rule" id="MF_00963"/>
    </source>
</evidence>
<dbReference type="InterPro" id="IPR007624">
    <property type="entry name" value="RNA_pol_sigma70_r3"/>
</dbReference>
<dbReference type="PANTHER" id="PTHR30603:SF60">
    <property type="entry name" value="RNA POLYMERASE SIGMA FACTOR RPOD"/>
    <property type="match status" value="1"/>
</dbReference>
<dbReference type="InterPro" id="IPR014284">
    <property type="entry name" value="RNA_pol_sigma-70_dom"/>
</dbReference>
<dbReference type="PROSITE" id="PS00715">
    <property type="entry name" value="SIGMA70_1"/>
    <property type="match status" value="1"/>
</dbReference>
<dbReference type="Pfam" id="PF03979">
    <property type="entry name" value="Sigma70_r1_1"/>
    <property type="match status" value="1"/>
</dbReference>
<proteinExistence type="inferred from homology"/>
<protein>
    <recommendedName>
        <fullName evidence="5">RNA polymerase sigma factor RpoD</fullName>
    </recommendedName>
    <alternativeName>
        <fullName evidence="5">Sigma-70</fullName>
    </alternativeName>
</protein>
<dbReference type="InterPro" id="IPR007127">
    <property type="entry name" value="RNA_pol_sigma_70_r1_1"/>
</dbReference>
<sequence length="617" mass="68054">MNDNQQTNLLTLIALGKERGFLTHGEISDHLPDGKDQAGIADGILAMLVELGIEVVDRAPADTMLLSEDAPAASADEVTVEEATAAITQSDSRFGRTTDPVQMYLREIGAVQLLTRDNEVEIATRHEEAIMEMVDAMARCPTVVSELLAMAEQVARDELTIDDLVAHVVDAQAVPTDNSGMDTGIRLDACLGEEDAEPDDCAQSPDTASPAKSSAALKRDVLEWFAIVRARYLELTGSEEPHEGGTLRGERALAAIRCVLAKLRLSPIAIERLIRVLTVHLEDVRQTERRLAGLLIDQCGMTRDEFVRRFKGREKFDWPAALGEDCPTINGLLPRQILEIRALRQQLLAIESRAAIPLEDLREVGRLVTSAQVKAGQARAEMIEANLRLVVSIAKKYVNRGLPLLDLIQEGNIGLMRAVDKFDYRRGYRFSTYATWWIRQAMTRSIADKAPTIRIPIHLVEVVGKINRASRECFRETGAMPTPDVLAAKMGMSEKKIKSILNVVKQPVSLDMPVGESGDALLGDTLADEITASPLDAAVQAGLKRDLEAVLATLSVREAKILRMRFGIDTATEYTLDEIGRQFGVTRERIRQLETQAMRKLRKSEGAIRLHAYRDGS</sequence>
<dbReference type="OrthoDB" id="9809557at2"/>
<dbReference type="AlphaFoldDB" id="H1SGE3"/>
<dbReference type="PRINTS" id="PR00046">
    <property type="entry name" value="SIGMA70FCT"/>
</dbReference>
<dbReference type="CDD" id="cd06171">
    <property type="entry name" value="Sigma70_r4"/>
    <property type="match status" value="1"/>
</dbReference>
<dbReference type="Gene3D" id="1.10.601.10">
    <property type="entry name" value="RNA Polymerase Primary Sigma Factor"/>
    <property type="match status" value="1"/>
</dbReference>
<feature type="region of interest" description="Sigma-70 factor domain-3" evidence="5">
    <location>
        <begin position="461"/>
        <end position="537"/>
    </location>
</feature>
<dbReference type="InterPro" id="IPR028630">
    <property type="entry name" value="Sigma70_RpoD"/>
</dbReference>
<dbReference type="Gene3D" id="1.10.10.10">
    <property type="entry name" value="Winged helix-like DNA-binding domain superfamily/Winged helix DNA-binding domain"/>
    <property type="match status" value="2"/>
</dbReference>
<dbReference type="FunFam" id="1.10.601.10:FF:000001">
    <property type="entry name" value="RNA polymerase sigma factor SigA"/>
    <property type="match status" value="1"/>
</dbReference>
<dbReference type="RefSeq" id="WP_006163462.1">
    <property type="nucleotide sequence ID" value="NZ_AHJE01000126.1"/>
</dbReference>
<dbReference type="NCBIfam" id="NF004208">
    <property type="entry name" value="PRK05658.1"/>
    <property type="match status" value="1"/>
</dbReference>
<dbReference type="Pfam" id="PF04545">
    <property type="entry name" value="Sigma70_r4"/>
    <property type="match status" value="1"/>
</dbReference>
<evidence type="ECO:0000313" key="9">
    <source>
        <dbReference type="EMBL" id="EHP38481.1"/>
    </source>
</evidence>
<dbReference type="InterPro" id="IPR007631">
    <property type="entry name" value="RNA_pol_sigma_70_non-ess"/>
</dbReference>
<dbReference type="HAMAP" id="MF_00963">
    <property type="entry name" value="Sigma70_RpoD_SigA"/>
    <property type="match status" value="1"/>
</dbReference>
<comment type="similarity">
    <text evidence="5">Belongs to the sigma-70 factor family. RpoD/SigA subfamily.</text>
</comment>
<dbReference type="InterPro" id="IPR007627">
    <property type="entry name" value="RNA_pol_sigma70_r2"/>
</dbReference>